<dbReference type="EMBL" id="FMYQ01000014">
    <property type="protein sequence ID" value="SDD08894.1"/>
    <property type="molecule type" value="Genomic_DNA"/>
</dbReference>
<dbReference type="OrthoDB" id="9796567at2"/>
<evidence type="ECO:0008006" key="4">
    <source>
        <dbReference type="Google" id="ProtNLM"/>
    </source>
</evidence>
<feature type="compositionally biased region" description="Basic and acidic residues" evidence="1">
    <location>
        <begin position="163"/>
        <end position="173"/>
    </location>
</feature>
<accession>A0A1G6RWY4</accession>
<sequence>MSYKRGLAVVIGCVVAAVVSYVATYPRFHPAPAGENAAGAATQAKAPSVETSLTTEFAPLPLPGQNNPLAWARLSDAQHAALAPFASEWDKFSEERKRKWLKIASRYPKMSAEAQKRLHERMTEWVRMTPEQRRVARENYQASKELPAQARQRAWKAYQQLPEEQKERLAASEHKRRPTVVSAPPSGNKSEIRDIQRLVNERDRRGPPHAPAGVAGASGAAGASSTGSGLAPATPGAPGEPPAASSFAAGIPAAGSFVPATPIPVSPAEAPAAFKGS</sequence>
<dbReference type="Proteomes" id="UP000198908">
    <property type="component" value="Unassembled WGS sequence"/>
</dbReference>
<dbReference type="Pfam" id="PF11304">
    <property type="entry name" value="DUF3106"/>
    <property type="match status" value="1"/>
</dbReference>
<evidence type="ECO:0000313" key="2">
    <source>
        <dbReference type="EMBL" id="SDD08894.1"/>
    </source>
</evidence>
<feature type="compositionally biased region" description="Low complexity" evidence="1">
    <location>
        <begin position="211"/>
        <end position="257"/>
    </location>
</feature>
<dbReference type="InterPro" id="IPR021455">
    <property type="entry name" value="DUF3106"/>
</dbReference>
<evidence type="ECO:0000313" key="3">
    <source>
        <dbReference type="Proteomes" id="UP000198908"/>
    </source>
</evidence>
<dbReference type="RefSeq" id="WP_091998312.1">
    <property type="nucleotide sequence ID" value="NZ_FMYQ01000014.1"/>
</dbReference>
<feature type="region of interest" description="Disordered" evidence="1">
    <location>
        <begin position="162"/>
        <end position="277"/>
    </location>
</feature>
<feature type="compositionally biased region" description="Basic and acidic residues" evidence="1">
    <location>
        <begin position="190"/>
        <end position="206"/>
    </location>
</feature>
<gene>
    <name evidence="2" type="ORF">SAMN05421548_11452</name>
</gene>
<organism evidence="2 3">
    <name type="scientific">Paraburkholderia lycopersici</name>
    <dbReference type="NCBI Taxonomy" id="416944"/>
    <lineage>
        <taxon>Bacteria</taxon>
        <taxon>Pseudomonadati</taxon>
        <taxon>Pseudomonadota</taxon>
        <taxon>Betaproteobacteria</taxon>
        <taxon>Burkholderiales</taxon>
        <taxon>Burkholderiaceae</taxon>
        <taxon>Paraburkholderia</taxon>
    </lineage>
</organism>
<evidence type="ECO:0000256" key="1">
    <source>
        <dbReference type="SAM" id="MobiDB-lite"/>
    </source>
</evidence>
<name>A0A1G6RWY4_9BURK</name>
<protein>
    <recommendedName>
        <fullName evidence="4">DUF3106 domain-containing protein</fullName>
    </recommendedName>
</protein>
<keyword evidence="3" id="KW-1185">Reference proteome</keyword>
<dbReference type="AlphaFoldDB" id="A0A1G6RWY4"/>
<dbReference type="STRING" id="416944.SAMN05421548_11452"/>
<proteinExistence type="predicted"/>
<reference evidence="3" key="1">
    <citation type="submission" date="2016-09" db="EMBL/GenBank/DDBJ databases">
        <authorList>
            <person name="Varghese N."/>
            <person name="Submissions S."/>
        </authorList>
    </citation>
    <scope>NUCLEOTIDE SEQUENCE [LARGE SCALE GENOMIC DNA]</scope>
    <source>
        <strain evidence="3">TNe-862</strain>
    </source>
</reference>